<evidence type="ECO:0008006" key="6">
    <source>
        <dbReference type="Google" id="ProtNLM"/>
    </source>
</evidence>
<dbReference type="AlphaFoldDB" id="A0AAV7F9S3"/>
<evidence type="ECO:0000313" key="5">
    <source>
        <dbReference type="Proteomes" id="UP000825729"/>
    </source>
</evidence>
<evidence type="ECO:0000256" key="2">
    <source>
        <dbReference type="ARBA" id="ARBA00022618"/>
    </source>
</evidence>
<protein>
    <recommendedName>
        <fullName evidence="6">Cyclin</fullName>
    </recommendedName>
</protein>
<organism evidence="4 5">
    <name type="scientific">Aristolochia fimbriata</name>
    <name type="common">White veined hardy Dutchman's pipe vine</name>
    <dbReference type="NCBI Taxonomy" id="158543"/>
    <lineage>
        <taxon>Eukaryota</taxon>
        <taxon>Viridiplantae</taxon>
        <taxon>Streptophyta</taxon>
        <taxon>Embryophyta</taxon>
        <taxon>Tracheophyta</taxon>
        <taxon>Spermatophyta</taxon>
        <taxon>Magnoliopsida</taxon>
        <taxon>Magnoliidae</taxon>
        <taxon>Piperales</taxon>
        <taxon>Aristolochiaceae</taxon>
        <taxon>Aristolochia</taxon>
    </lineage>
</organism>
<proteinExistence type="inferred from homology"/>
<dbReference type="Proteomes" id="UP000825729">
    <property type="component" value="Unassembled WGS sequence"/>
</dbReference>
<keyword evidence="2" id="KW-0132">Cell division</keyword>
<sequence length="262" mass="29719">MAERDFVEFPFGDAITDTYVSRAGEGGVVWISVTKLNLHMASLARETKALASDLYSKLGLNESIKTTRSGSQRLLSLVTSLFERTIKKNEKLFETSGKKEVVTVFHGLRAPNLSIQQYMDRIFKYTSCSPSCFILAYIYMEKYLQKPDMHLTYLNVHRLIITSVVVAAKFIDDAFFDNAYYAKVGGVSTAEMNRLELKFLFSLDFRLHVSVETFDKYCLQLEKEANGGAYQVERSVKKCGLEGKEEVKTHQSVIRRYSCGAT</sequence>
<dbReference type="EMBL" id="JAINDJ010000002">
    <property type="protein sequence ID" value="KAG9457925.1"/>
    <property type="molecule type" value="Genomic_DNA"/>
</dbReference>
<reference evidence="4 5" key="1">
    <citation type="submission" date="2021-07" db="EMBL/GenBank/DDBJ databases">
        <title>The Aristolochia fimbriata genome: insights into angiosperm evolution, floral development and chemical biosynthesis.</title>
        <authorList>
            <person name="Jiao Y."/>
        </authorList>
    </citation>
    <scope>NUCLEOTIDE SEQUENCE [LARGE SCALE GENOMIC DNA]</scope>
    <source>
        <strain evidence="4">IBCAS-2021</strain>
        <tissue evidence="4">Leaf</tissue>
    </source>
</reference>
<dbReference type="Pfam" id="PF08613">
    <property type="entry name" value="Cyclin"/>
    <property type="match status" value="1"/>
</dbReference>
<comment type="similarity">
    <text evidence="1">Belongs to the cyclin family. Cyclin U/P subfamily.</text>
</comment>
<name>A0AAV7F9S3_ARIFI</name>
<dbReference type="SUPFAM" id="SSF47954">
    <property type="entry name" value="Cyclin-like"/>
    <property type="match status" value="1"/>
</dbReference>
<evidence type="ECO:0000256" key="1">
    <source>
        <dbReference type="ARBA" id="ARBA00007215"/>
    </source>
</evidence>
<dbReference type="PANTHER" id="PTHR15615:SF108">
    <property type="entry name" value="PROTEIN CNPPD1"/>
    <property type="match status" value="1"/>
</dbReference>
<dbReference type="InterPro" id="IPR036915">
    <property type="entry name" value="Cyclin-like_sf"/>
</dbReference>
<gene>
    <name evidence="4" type="ORF">H6P81_002433</name>
</gene>
<dbReference type="PANTHER" id="PTHR15615">
    <property type="match status" value="1"/>
</dbReference>
<dbReference type="GO" id="GO:0019901">
    <property type="term" value="F:protein kinase binding"/>
    <property type="evidence" value="ECO:0007669"/>
    <property type="project" value="InterPro"/>
</dbReference>
<comment type="caution">
    <text evidence="4">The sequence shown here is derived from an EMBL/GenBank/DDBJ whole genome shotgun (WGS) entry which is preliminary data.</text>
</comment>
<dbReference type="Gene3D" id="1.10.472.10">
    <property type="entry name" value="Cyclin-like"/>
    <property type="match status" value="1"/>
</dbReference>
<evidence type="ECO:0000256" key="3">
    <source>
        <dbReference type="ARBA" id="ARBA00023306"/>
    </source>
</evidence>
<keyword evidence="3" id="KW-0131">Cell cycle</keyword>
<dbReference type="GO" id="GO:0051301">
    <property type="term" value="P:cell division"/>
    <property type="evidence" value="ECO:0007669"/>
    <property type="project" value="UniProtKB-KW"/>
</dbReference>
<evidence type="ECO:0000313" key="4">
    <source>
        <dbReference type="EMBL" id="KAG9457925.1"/>
    </source>
</evidence>
<keyword evidence="5" id="KW-1185">Reference proteome</keyword>
<dbReference type="InterPro" id="IPR013922">
    <property type="entry name" value="Cyclin_PHO80-like"/>
</dbReference>
<accession>A0AAV7F9S3</accession>